<protein>
    <submittedName>
        <fullName evidence="2">Uncharacterized protein</fullName>
    </submittedName>
</protein>
<sequence>MPSQNLSLKRYKQIADLSFLYVPDQIQYCFSHQQDSRDISRLVILEKKDRLQEPRKDKQATILHRVLHETAEQRQGIRLHAKANQNKDKDTRKFEQS</sequence>
<proteinExistence type="predicted"/>
<gene>
    <name evidence="2" type="ORF">PPENT_87.1.T0810002</name>
</gene>
<dbReference type="EMBL" id="CAJJDO010000081">
    <property type="protein sequence ID" value="CAD8183447.1"/>
    <property type="molecule type" value="Genomic_DNA"/>
</dbReference>
<evidence type="ECO:0000256" key="1">
    <source>
        <dbReference type="SAM" id="MobiDB-lite"/>
    </source>
</evidence>
<feature type="region of interest" description="Disordered" evidence="1">
    <location>
        <begin position="78"/>
        <end position="97"/>
    </location>
</feature>
<feature type="compositionally biased region" description="Basic and acidic residues" evidence="1">
    <location>
        <begin position="85"/>
        <end position="97"/>
    </location>
</feature>
<keyword evidence="3" id="KW-1185">Reference proteome</keyword>
<comment type="caution">
    <text evidence="2">The sequence shown here is derived from an EMBL/GenBank/DDBJ whole genome shotgun (WGS) entry which is preliminary data.</text>
</comment>
<dbReference type="AlphaFoldDB" id="A0A8S1W454"/>
<accession>A0A8S1W454</accession>
<name>A0A8S1W454_9CILI</name>
<evidence type="ECO:0000313" key="3">
    <source>
        <dbReference type="Proteomes" id="UP000689195"/>
    </source>
</evidence>
<evidence type="ECO:0000313" key="2">
    <source>
        <dbReference type="EMBL" id="CAD8183447.1"/>
    </source>
</evidence>
<dbReference type="Proteomes" id="UP000689195">
    <property type="component" value="Unassembled WGS sequence"/>
</dbReference>
<organism evidence="2 3">
    <name type="scientific">Paramecium pentaurelia</name>
    <dbReference type="NCBI Taxonomy" id="43138"/>
    <lineage>
        <taxon>Eukaryota</taxon>
        <taxon>Sar</taxon>
        <taxon>Alveolata</taxon>
        <taxon>Ciliophora</taxon>
        <taxon>Intramacronucleata</taxon>
        <taxon>Oligohymenophorea</taxon>
        <taxon>Peniculida</taxon>
        <taxon>Parameciidae</taxon>
        <taxon>Paramecium</taxon>
    </lineage>
</organism>
<reference evidence="2" key="1">
    <citation type="submission" date="2021-01" db="EMBL/GenBank/DDBJ databases">
        <authorList>
            <consortium name="Genoscope - CEA"/>
            <person name="William W."/>
        </authorList>
    </citation>
    <scope>NUCLEOTIDE SEQUENCE</scope>
</reference>